<keyword evidence="3" id="KW-1185">Reference proteome</keyword>
<gene>
    <name evidence="2" type="ORF">ABS311_04575</name>
</gene>
<sequence length="373" mass="42087">MYKYLRYFILLAVFPACLSFADVLKIRADAPQEYIVKKGDTLWDISALYLNTPWKWPQLWGMNPQIENPHLIYPGDLLALIYNEKGEPRLVVKSEASEHKTVIKLSPNKRIKHKRYEAIATLPLNVITPYLNYERTLFENEYMNSPLVIGGDTNTKNKIEGDVIYASGELEDGHLYGVYRKTRAYKTGGFFSTEYAQEMTLTGTARVVDVENPELDYPAKLKVLSNRSEVRAGDRLISLLTDQSLPATFTLSLPEQDISARILTSSSGHSQFSKLEVVVIDAGSKQGLKAGHVLGIFRQGPDILMDDEAPQYVEDAGRFSKLFATLNPFSDYQMPYEAIGSMVVFKTYNDLSYALITDTQRALKLGDKVMLPE</sequence>
<dbReference type="InterPro" id="IPR036779">
    <property type="entry name" value="LysM_dom_sf"/>
</dbReference>
<name>A0ABV1REM6_9ALTE</name>
<reference evidence="2 3" key="1">
    <citation type="submission" date="2024-06" db="EMBL/GenBank/DDBJ databases">
        <authorList>
            <person name="Chen R.Y."/>
        </authorList>
    </citation>
    <scope>NUCLEOTIDE SEQUENCE [LARGE SCALE GENOMIC DNA]</scope>
    <source>
        <strain evidence="2 3">D2</strain>
    </source>
</reference>
<dbReference type="SUPFAM" id="SSF54106">
    <property type="entry name" value="LysM domain"/>
    <property type="match status" value="1"/>
</dbReference>
<dbReference type="InterPro" id="IPR018392">
    <property type="entry name" value="LysM"/>
</dbReference>
<evidence type="ECO:0000313" key="3">
    <source>
        <dbReference type="Proteomes" id="UP001467690"/>
    </source>
</evidence>
<dbReference type="RefSeq" id="WP_143870628.1">
    <property type="nucleotide sequence ID" value="NZ_CP041660.1"/>
</dbReference>
<proteinExistence type="predicted"/>
<comment type="caution">
    <text evidence="2">The sequence shown here is derived from an EMBL/GenBank/DDBJ whole genome shotgun (WGS) entry which is preliminary data.</text>
</comment>
<evidence type="ECO:0000313" key="2">
    <source>
        <dbReference type="EMBL" id="MER2491152.1"/>
    </source>
</evidence>
<evidence type="ECO:0000259" key="1">
    <source>
        <dbReference type="PROSITE" id="PS51782"/>
    </source>
</evidence>
<dbReference type="Gene3D" id="3.10.350.10">
    <property type="entry name" value="LysM domain"/>
    <property type="match status" value="1"/>
</dbReference>
<dbReference type="SMART" id="SM00257">
    <property type="entry name" value="LysM"/>
    <property type="match status" value="1"/>
</dbReference>
<dbReference type="Proteomes" id="UP001467690">
    <property type="component" value="Unassembled WGS sequence"/>
</dbReference>
<dbReference type="Pfam" id="PF01476">
    <property type="entry name" value="LysM"/>
    <property type="match status" value="1"/>
</dbReference>
<dbReference type="PROSITE" id="PS51782">
    <property type="entry name" value="LYSM"/>
    <property type="match status" value="1"/>
</dbReference>
<dbReference type="PANTHER" id="PTHR34700:SF4">
    <property type="entry name" value="PHAGE-LIKE ELEMENT PBSX PROTEIN XKDP"/>
    <property type="match status" value="1"/>
</dbReference>
<feature type="domain" description="LysM" evidence="1">
    <location>
        <begin position="32"/>
        <end position="80"/>
    </location>
</feature>
<dbReference type="CDD" id="cd00118">
    <property type="entry name" value="LysM"/>
    <property type="match status" value="1"/>
</dbReference>
<dbReference type="PANTHER" id="PTHR34700">
    <property type="entry name" value="POTASSIUM BINDING PROTEIN KBP"/>
    <property type="match status" value="1"/>
</dbReference>
<accession>A0ABV1REM6</accession>
<protein>
    <submittedName>
        <fullName evidence="2">LysM domain-containing protein</fullName>
    </submittedName>
</protein>
<dbReference type="InterPro" id="IPR052196">
    <property type="entry name" value="Bact_Kbp"/>
</dbReference>
<organism evidence="2 3">
    <name type="scientific">Catenovulum sediminis</name>
    <dbReference type="NCBI Taxonomy" id="1740262"/>
    <lineage>
        <taxon>Bacteria</taxon>
        <taxon>Pseudomonadati</taxon>
        <taxon>Pseudomonadota</taxon>
        <taxon>Gammaproteobacteria</taxon>
        <taxon>Alteromonadales</taxon>
        <taxon>Alteromonadaceae</taxon>
        <taxon>Catenovulum</taxon>
    </lineage>
</organism>
<dbReference type="EMBL" id="JBELOE010000083">
    <property type="protein sequence ID" value="MER2491152.1"/>
    <property type="molecule type" value="Genomic_DNA"/>
</dbReference>